<keyword evidence="4 6" id="KW-0012">Acyltransferase</keyword>
<dbReference type="EMBL" id="CADCTM010000860">
    <property type="protein sequence ID" value="CAA9297985.1"/>
    <property type="molecule type" value="Genomic_DNA"/>
</dbReference>
<dbReference type="SMART" id="SM00823">
    <property type="entry name" value="PKS_PP"/>
    <property type="match status" value="1"/>
</dbReference>
<dbReference type="SUPFAM" id="SSF47336">
    <property type="entry name" value="ACP-like"/>
    <property type="match status" value="1"/>
</dbReference>
<dbReference type="InterPro" id="IPR013751">
    <property type="entry name" value="ACP_syn_III_N"/>
</dbReference>
<proteinExistence type="predicted"/>
<dbReference type="InterPro" id="IPR036736">
    <property type="entry name" value="ACP-like_sf"/>
</dbReference>
<dbReference type="Gene3D" id="1.10.1200.10">
    <property type="entry name" value="ACP-like"/>
    <property type="match status" value="1"/>
</dbReference>
<dbReference type="GO" id="GO:0033818">
    <property type="term" value="F:beta-ketoacyl-acyl-carrier-protein synthase III activity"/>
    <property type="evidence" value="ECO:0007669"/>
    <property type="project" value="UniProtKB-EC"/>
</dbReference>
<keyword evidence="3 6" id="KW-0808">Transferase</keyword>
<dbReference type="SUPFAM" id="SSF53901">
    <property type="entry name" value="Thiolase-like"/>
    <property type="match status" value="1"/>
</dbReference>
<dbReference type="InterPro" id="IPR016039">
    <property type="entry name" value="Thiolase-like"/>
</dbReference>
<evidence type="ECO:0000256" key="3">
    <source>
        <dbReference type="ARBA" id="ARBA00022679"/>
    </source>
</evidence>
<evidence type="ECO:0000313" key="6">
    <source>
        <dbReference type="EMBL" id="CAA9297985.1"/>
    </source>
</evidence>
<dbReference type="Pfam" id="PF00550">
    <property type="entry name" value="PP-binding"/>
    <property type="match status" value="1"/>
</dbReference>
<dbReference type="GO" id="GO:0044550">
    <property type="term" value="P:secondary metabolite biosynthetic process"/>
    <property type="evidence" value="ECO:0007669"/>
    <property type="project" value="TreeGrafter"/>
</dbReference>
<dbReference type="GO" id="GO:0031177">
    <property type="term" value="F:phosphopantetheine binding"/>
    <property type="evidence" value="ECO:0007669"/>
    <property type="project" value="InterPro"/>
</dbReference>
<evidence type="ECO:0000259" key="5">
    <source>
        <dbReference type="PROSITE" id="PS50075"/>
    </source>
</evidence>
<dbReference type="EC" id="2.3.1.180" evidence="6"/>
<accession>A0A6J4K765</accession>
<dbReference type="Pfam" id="PF08545">
    <property type="entry name" value="ACP_syn_III"/>
    <property type="match status" value="1"/>
</dbReference>
<dbReference type="Pfam" id="PF08541">
    <property type="entry name" value="ACP_syn_III_C"/>
    <property type="match status" value="1"/>
</dbReference>
<evidence type="ECO:0000256" key="1">
    <source>
        <dbReference type="ARBA" id="ARBA00022450"/>
    </source>
</evidence>
<reference evidence="6" key="1">
    <citation type="submission" date="2020-02" db="EMBL/GenBank/DDBJ databases">
        <authorList>
            <person name="Meier V. D."/>
        </authorList>
    </citation>
    <scope>NUCLEOTIDE SEQUENCE</scope>
    <source>
        <strain evidence="6">AVDCRST_MAG92</strain>
    </source>
</reference>
<dbReference type="InterPro" id="IPR020806">
    <property type="entry name" value="PKS_PP-bd"/>
</dbReference>
<dbReference type="GO" id="GO:0004315">
    <property type="term" value="F:3-oxoacyl-[acyl-carrier-protein] synthase activity"/>
    <property type="evidence" value="ECO:0007669"/>
    <property type="project" value="InterPro"/>
</dbReference>
<evidence type="ECO:0000256" key="4">
    <source>
        <dbReference type="ARBA" id="ARBA00023315"/>
    </source>
</evidence>
<feature type="domain" description="Carrier" evidence="5">
    <location>
        <begin position="403"/>
        <end position="483"/>
    </location>
</feature>
<name>A0A6J4K765_9CYAN</name>
<dbReference type="PANTHER" id="PTHR34069:SF3">
    <property type="entry name" value="ACYL-COA:ACYL-COA ALKYLTRANSFERASE"/>
    <property type="match status" value="1"/>
</dbReference>
<keyword evidence="2" id="KW-0597">Phosphoprotein</keyword>
<dbReference type="AlphaFoldDB" id="A0A6J4K765"/>
<organism evidence="6">
    <name type="scientific">uncultured Coleofasciculus sp</name>
    <dbReference type="NCBI Taxonomy" id="1267456"/>
    <lineage>
        <taxon>Bacteria</taxon>
        <taxon>Bacillati</taxon>
        <taxon>Cyanobacteriota</taxon>
        <taxon>Cyanophyceae</taxon>
        <taxon>Coleofasciculales</taxon>
        <taxon>Coleofasciculaceae</taxon>
        <taxon>Coleofasciculus</taxon>
        <taxon>environmental samples</taxon>
    </lineage>
</organism>
<evidence type="ECO:0000256" key="2">
    <source>
        <dbReference type="ARBA" id="ARBA00022553"/>
    </source>
</evidence>
<keyword evidence="1" id="KW-0596">Phosphopantetheine</keyword>
<dbReference type="InterPro" id="IPR013747">
    <property type="entry name" value="ACP_syn_III_C"/>
</dbReference>
<protein>
    <submittedName>
        <fullName evidence="6">3-oxoacyl-[acyl-carrier-protein] synthase, KASIII</fullName>
        <ecNumber evidence="6">2.3.1.180</ecNumber>
    </submittedName>
</protein>
<dbReference type="PANTHER" id="PTHR34069">
    <property type="entry name" value="3-OXOACYL-[ACYL-CARRIER-PROTEIN] SYNTHASE 3"/>
    <property type="match status" value="1"/>
</dbReference>
<gene>
    <name evidence="6" type="ORF">AVDCRST_MAG92-4868</name>
</gene>
<dbReference type="GO" id="GO:0006633">
    <property type="term" value="P:fatty acid biosynthetic process"/>
    <property type="evidence" value="ECO:0007669"/>
    <property type="project" value="InterPro"/>
</dbReference>
<dbReference type="PROSITE" id="PS50075">
    <property type="entry name" value="CARRIER"/>
    <property type="match status" value="1"/>
</dbReference>
<sequence length="508" mass="55249">MNPPVGIRSLALSFPSIIRTNDYWIEMSPELVARNKPRRARISRSTELTNSNNGLDIWSQEVAPYLPDPFRGSIERRVLAPNESSLTLEYQAAKEALDAAQIAPEDVDLAIVASLFPEHIGLGSAAYLARQLDLRCPAWNLESTCSSAIIALQNACALVRSGDYRNVLVVVSHIGSNSVDEKDTLSWSIGDGAGAFVVDSLQPNQGILGTKIVPTAVTCGAYSYELVTDAQGQPRLRTRTGENASMLAETAVDFVRSCCEGAVAAAGVTFEQIDFFAFNTPTAWYASVCTKALGIDPERTINLYPRYANIGPVFAIANLYHAAQAGKIRENDLVLVYTNGAAATAAATVMRWGEVALGSVPVPPLSVTPEQERIHLAIKDSLSKEKLSTEKTSSLSREQLLAAKPGEQRQMLETYLLECLASSLQLSINQFNSQQSLATWLDSLMAIVLRGRIETDLQVQVPMEKFFGETTVAQLAELLLNQLALAHLISSDSVADAYQREEREILSL</sequence>
<dbReference type="InterPro" id="IPR009081">
    <property type="entry name" value="PP-bd_ACP"/>
</dbReference>
<dbReference type="Gene3D" id="3.40.47.10">
    <property type="match status" value="1"/>
</dbReference>